<dbReference type="EMBL" id="CAJNOK010055218">
    <property type="protein sequence ID" value="CAF1618703.1"/>
    <property type="molecule type" value="Genomic_DNA"/>
</dbReference>
<keyword evidence="5" id="KW-1185">Reference proteome</keyword>
<evidence type="ECO:0000313" key="3">
    <source>
        <dbReference type="EMBL" id="CAF4436787.1"/>
    </source>
</evidence>
<reference evidence="1" key="1">
    <citation type="submission" date="2021-02" db="EMBL/GenBank/DDBJ databases">
        <authorList>
            <person name="Nowell W R."/>
        </authorList>
    </citation>
    <scope>NUCLEOTIDE SEQUENCE</scope>
</reference>
<dbReference type="Proteomes" id="UP000663829">
    <property type="component" value="Unassembled WGS sequence"/>
</dbReference>
<dbReference type="AlphaFoldDB" id="A0A816AJJ4"/>
<evidence type="ECO:0000313" key="2">
    <source>
        <dbReference type="EMBL" id="CAF1618703.1"/>
    </source>
</evidence>
<organism evidence="1 5">
    <name type="scientific">Didymodactylos carnosus</name>
    <dbReference type="NCBI Taxonomy" id="1234261"/>
    <lineage>
        <taxon>Eukaryota</taxon>
        <taxon>Metazoa</taxon>
        <taxon>Spiralia</taxon>
        <taxon>Gnathifera</taxon>
        <taxon>Rotifera</taxon>
        <taxon>Eurotatoria</taxon>
        <taxon>Bdelloidea</taxon>
        <taxon>Philodinida</taxon>
        <taxon>Philodinidae</taxon>
        <taxon>Didymodactylos</taxon>
    </lineage>
</organism>
<evidence type="ECO:0000313" key="5">
    <source>
        <dbReference type="Proteomes" id="UP000663829"/>
    </source>
</evidence>
<protein>
    <submittedName>
        <fullName evidence="1">Uncharacterized protein</fullName>
    </submittedName>
</protein>
<gene>
    <name evidence="1" type="ORF">GPM918_LOCUS42209</name>
    <name evidence="2" type="ORF">OVA965_LOCUS43062</name>
    <name evidence="4" type="ORF">SRO942_LOCUS43405</name>
    <name evidence="3" type="ORF">TMI583_LOCUS45184</name>
</gene>
<dbReference type="Proteomes" id="UP000682733">
    <property type="component" value="Unassembled WGS sequence"/>
</dbReference>
<dbReference type="EMBL" id="CAJOBC010101352">
    <property type="protein sequence ID" value="CAF4473202.1"/>
    <property type="molecule type" value="Genomic_DNA"/>
</dbReference>
<evidence type="ECO:0000313" key="1">
    <source>
        <dbReference type="EMBL" id="CAF1597691.1"/>
    </source>
</evidence>
<dbReference type="Proteomes" id="UP000681722">
    <property type="component" value="Unassembled WGS sequence"/>
</dbReference>
<comment type="caution">
    <text evidence="1">The sequence shown here is derived from an EMBL/GenBank/DDBJ whole genome shotgun (WGS) entry which is preliminary data.</text>
</comment>
<accession>A0A816AJJ4</accession>
<dbReference type="Proteomes" id="UP000677228">
    <property type="component" value="Unassembled WGS sequence"/>
</dbReference>
<dbReference type="OrthoDB" id="10077854at2759"/>
<sequence>MIITNAIIGGGAGDLHLWYQLNGQQVENSNAIQTVSSENEVSTTFTQLIVEIKQGDYLEIVYSSTNSQLGLQTVVVDGQPTGAALTVTIFREPNCHN</sequence>
<dbReference type="EMBL" id="CAJOBA010079926">
    <property type="protein sequence ID" value="CAF4436787.1"/>
    <property type="molecule type" value="Genomic_DNA"/>
</dbReference>
<dbReference type="EMBL" id="CAJNOQ010035029">
    <property type="protein sequence ID" value="CAF1597691.1"/>
    <property type="molecule type" value="Genomic_DNA"/>
</dbReference>
<proteinExistence type="predicted"/>
<evidence type="ECO:0000313" key="4">
    <source>
        <dbReference type="EMBL" id="CAF4473202.1"/>
    </source>
</evidence>
<name>A0A816AJJ4_9BILA</name>